<dbReference type="Proteomes" id="UP000316598">
    <property type="component" value="Unassembled WGS sequence"/>
</dbReference>
<organism evidence="1 2">
    <name type="scientific">Rubripirellula amarantea</name>
    <dbReference type="NCBI Taxonomy" id="2527999"/>
    <lineage>
        <taxon>Bacteria</taxon>
        <taxon>Pseudomonadati</taxon>
        <taxon>Planctomycetota</taxon>
        <taxon>Planctomycetia</taxon>
        <taxon>Pirellulales</taxon>
        <taxon>Pirellulaceae</taxon>
        <taxon>Rubripirellula</taxon>
    </lineage>
</organism>
<dbReference type="EMBL" id="SJPI01000002">
    <property type="protein sequence ID" value="TWT50147.1"/>
    <property type="molecule type" value="Genomic_DNA"/>
</dbReference>
<gene>
    <name evidence="1" type="ORF">Pla22_28870</name>
</gene>
<reference evidence="1 2" key="1">
    <citation type="submission" date="2019-02" db="EMBL/GenBank/DDBJ databases">
        <title>Deep-cultivation of Planctomycetes and their phenomic and genomic characterization uncovers novel biology.</title>
        <authorList>
            <person name="Wiegand S."/>
            <person name="Jogler M."/>
            <person name="Boedeker C."/>
            <person name="Pinto D."/>
            <person name="Vollmers J."/>
            <person name="Rivas-Marin E."/>
            <person name="Kohn T."/>
            <person name="Peeters S.H."/>
            <person name="Heuer A."/>
            <person name="Rast P."/>
            <person name="Oberbeckmann S."/>
            <person name="Bunk B."/>
            <person name="Jeske O."/>
            <person name="Meyerdierks A."/>
            <person name="Storesund J.E."/>
            <person name="Kallscheuer N."/>
            <person name="Luecker S."/>
            <person name="Lage O.M."/>
            <person name="Pohl T."/>
            <person name="Merkel B.J."/>
            <person name="Hornburger P."/>
            <person name="Mueller R.-W."/>
            <person name="Bruemmer F."/>
            <person name="Labrenz M."/>
            <person name="Spormann A.M."/>
            <person name="Op Den Camp H."/>
            <person name="Overmann J."/>
            <person name="Amann R."/>
            <person name="Jetten M.S.M."/>
            <person name="Mascher T."/>
            <person name="Medema M.H."/>
            <person name="Devos D.P."/>
            <person name="Kaster A.-K."/>
            <person name="Ovreas L."/>
            <person name="Rohde M."/>
            <person name="Galperin M.Y."/>
            <person name="Jogler C."/>
        </authorList>
    </citation>
    <scope>NUCLEOTIDE SEQUENCE [LARGE SCALE GENOMIC DNA]</scope>
    <source>
        <strain evidence="1 2">Pla22</strain>
    </source>
</reference>
<evidence type="ECO:0000313" key="2">
    <source>
        <dbReference type="Proteomes" id="UP000316598"/>
    </source>
</evidence>
<evidence type="ECO:0000313" key="1">
    <source>
        <dbReference type="EMBL" id="TWT50147.1"/>
    </source>
</evidence>
<sequence length="231" mass="25158">MDTIADLNGDGVDVVGVAVIGVLVVRRADKGQVAAAVDCKVVLVGTADDRIRHRIARHIAIADGDLRDKRNRFVDVDARGCTATVAGDRDGLVIHGIQRDAERACRRGSCSIVDAERKAFRKVLAAVVVVGKPTRTNIGLSERGSDHSVHHQLAVAGRSRHRVDYFAGGVVGIRRFQHCLRNGIARRAFVECRSIVGRDDLFVIDVRHVDCHRIVDRTERGRPASSSHVDG</sequence>
<keyword evidence="2" id="KW-1185">Reference proteome</keyword>
<dbReference type="AlphaFoldDB" id="A0A5C5WHV8"/>
<name>A0A5C5WHV8_9BACT</name>
<comment type="caution">
    <text evidence="1">The sequence shown here is derived from an EMBL/GenBank/DDBJ whole genome shotgun (WGS) entry which is preliminary data.</text>
</comment>
<accession>A0A5C5WHV8</accession>
<protein>
    <submittedName>
        <fullName evidence="1">Uncharacterized protein</fullName>
    </submittedName>
</protein>
<proteinExistence type="predicted"/>